<dbReference type="Gene3D" id="3.100.10.10">
    <property type="match status" value="1"/>
</dbReference>
<protein>
    <recommendedName>
        <fullName evidence="4">Large ribosomal subunit protein uL15</fullName>
    </recommendedName>
</protein>
<evidence type="ECO:0000313" key="8">
    <source>
        <dbReference type="EMBL" id="MBF0635758.1"/>
    </source>
</evidence>
<evidence type="ECO:0000259" key="7">
    <source>
        <dbReference type="Pfam" id="PF00828"/>
    </source>
</evidence>
<evidence type="ECO:0000256" key="6">
    <source>
        <dbReference type="SAM" id="MobiDB-lite"/>
    </source>
</evidence>
<gene>
    <name evidence="4 8" type="primary">rplO</name>
    <name evidence="8" type="ORF">INT08_00990</name>
</gene>
<name>A0ABR9XP68_9CHLB</name>
<keyword evidence="4" id="KW-0699">rRNA-binding</keyword>
<evidence type="ECO:0000256" key="2">
    <source>
        <dbReference type="ARBA" id="ARBA00022980"/>
    </source>
</evidence>
<dbReference type="HAMAP" id="MF_01341">
    <property type="entry name" value="Ribosomal_uL15"/>
    <property type="match status" value="1"/>
</dbReference>
<dbReference type="Pfam" id="PF00828">
    <property type="entry name" value="Ribosomal_L27A"/>
    <property type="match status" value="1"/>
</dbReference>
<dbReference type="PROSITE" id="PS00475">
    <property type="entry name" value="RIBOSOMAL_L15"/>
    <property type="match status" value="1"/>
</dbReference>
<dbReference type="PANTHER" id="PTHR12934:SF11">
    <property type="entry name" value="LARGE RIBOSOMAL SUBUNIT PROTEIN UL15M"/>
    <property type="match status" value="1"/>
</dbReference>
<feature type="domain" description="Large ribosomal subunit protein uL15/eL18" evidence="7">
    <location>
        <begin position="76"/>
        <end position="146"/>
    </location>
</feature>
<dbReference type="InterPro" id="IPR036227">
    <property type="entry name" value="Ribosomal_uL15/eL18_sf"/>
</dbReference>
<evidence type="ECO:0000256" key="1">
    <source>
        <dbReference type="ARBA" id="ARBA00007320"/>
    </source>
</evidence>
<feature type="region of interest" description="Disordered" evidence="6">
    <location>
        <begin position="1"/>
        <end position="55"/>
    </location>
</feature>
<comment type="function">
    <text evidence="4">Binds to the 23S rRNA.</text>
</comment>
<accession>A0ABR9XP68</accession>
<evidence type="ECO:0000256" key="5">
    <source>
        <dbReference type="RuleBase" id="RU003888"/>
    </source>
</evidence>
<comment type="similarity">
    <text evidence="1 4 5">Belongs to the universal ribosomal protein uL15 family.</text>
</comment>
<sequence length="184" mass="19854">MDLSSLNPSKGSVRNRKRIGRGPGSGNGTTAGKGNKGQQSRSGYTRPVTEGGQMPLYRRLPKFGFTKPNRKSVVGVNVSQIEKWIESGRVGEEITVSDLKTLCNASKGDYFKVLGNGELTRGVKITAHFASKSAQEKIAKAGGSIVLAERTLLEAERINELSLEEALLKPKTPVRKKAGQRKSS</sequence>
<dbReference type="PANTHER" id="PTHR12934">
    <property type="entry name" value="50S RIBOSOMAL PROTEIN L15"/>
    <property type="match status" value="1"/>
</dbReference>
<dbReference type="InterPro" id="IPR001196">
    <property type="entry name" value="Ribosomal_uL15_CS"/>
</dbReference>
<evidence type="ECO:0000256" key="4">
    <source>
        <dbReference type="HAMAP-Rule" id="MF_01341"/>
    </source>
</evidence>
<dbReference type="InterPro" id="IPR030878">
    <property type="entry name" value="Ribosomal_uL15"/>
</dbReference>
<feature type="compositionally biased region" description="Gly residues" evidence="6">
    <location>
        <begin position="21"/>
        <end position="35"/>
    </location>
</feature>
<dbReference type="RefSeq" id="WP_175186933.1">
    <property type="nucleotide sequence ID" value="NZ_JABVZQ010000002.1"/>
</dbReference>
<dbReference type="InterPro" id="IPR021131">
    <property type="entry name" value="Ribosomal_uL15/eL18"/>
</dbReference>
<dbReference type="SUPFAM" id="SSF52080">
    <property type="entry name" value="Ribosomal proteins L15p and L18e"/>
    <property type="match status" value="1"/>
</dbReference>
<dbReference type="InterPro" id="IPR005749">
    <property type="entry name" value="Ribosomal_uL15_bac-type"/>
</dbReference>
<comment type="caution">
    <text evidence="8">The sequence shown here is derived from an EMBL/GenBank/DDBJ whole genome shotgun (WGS) entry which is preliminary data.</text>
</comment>
<dbReference type="GO" id="GO:0005840">
    <property type="term" value="C:ribosome"/>
    <property type="evidence" value="ECO:0007669"/>
    <property type="project" value="UniProtKB-KW"/>
</dbReference>
<reference evidence="8 9" key="1">
    <citation type="journal article" date="2020" name="Microorganisms">
        <title>Simultaneous Genome Sequencing of Prosthecochloris ethylica and Desulfuromonas acetoxidans within a Syntrophic Mixture Reveals Unique Pili and Protein Interactions.</title>
        <authorList>
            <person name="Kyndt J.A."/>
            <person name="Van Beeumen J.J."/>
            <person name="Meyer T.E."/>
        </authorList>
    </citation>
    <scope>NUCLEOTIDE SEQUENCE [LARGE SCALE GENOMIC DNA]</scope>
    <source>
        <strain evidence="8 9">N3</strain>
    </source>
</reference>
<keyword evidence="2 4" id="KW-0689">Ribosomal protein</keyword>
<comment type="subunit">
    <text evidence="4">Part of the 50S ribosomal subunit.</text>
</comment>
<organism evidence="8 9">
    <name type="scientific">Prosthecochloris ethylica</name>
    <dbReference type="NCBI Taxonomy" id="2743976"/>
    <lineage>
        <taxon>Bacteria</taxon>
        <taxon>Pseudomonadati</taxon>
        <taxon>Chlorobiota</taxon>
        <taxon>Chlorobiia</taxon>
        <taxon>Chlorobiales</taxon>
        <taxon>Chlorobiaceae</taxon>
        <taxon>Prosthecochloris</taxon>
    </lineage>
</organism>
<evidence type="ECO:0000313" key="9">
    <source>
        <dbReference type="Proteomes" id="UP000619838"/>
    </source>
</evidence>
<feature type="compositionally biased region" description="Polar residues" evidence="6">
    <location>
        <begin position="1"/>
        <end position="12"/>
    </location>
</feature>
<keyword evidence="9" id="KW-1185">Reference proteome</keyword>
<keyword evidence="3 4" id="KW-0687">Ribonucleoprotein</keyword>
<keyword evidence="4" id="KW-0694">RNA-binding</keyword>
<dbReference type="NCBIfam" id="TIGR01071">
    <property type="entry name" value="rplO_bact"/>
    <property type="match status" value="1"/>
</dbReference>
<proteinExistence type="inferred from homology"/>
<dbReference type="EMBL" id="JADGII010000001">
    <property type="protein sequence ID" value="MBF0635758.1"/>
    <property type="molecule type" value="Genomic_DNA"/>
</dbReference>
<dbReference type="Proteomes" id="UP000619838">
    <property type="component" value="Unassembled WGS sequence"/>
</dbReference>
<evidence type="ECO:0000256" key="3">
    <source>
        <dbReference type="ARBA" id="ARBA00023274"/>
    </source>
</evidence>